<evidence type="ECO:0000256" key="7">
    <source>
        <dbReference type="PROSITE-ProRule" id="PRU01024"/>
    </source>
</evidence>
<dbReference type="PANTHER" id="PTHR45904:SF2">
    <property type="entry name" value="TRNA (URACIL-5-)-METHYLTRANSFERASE HOMOLOG A"/>
    <property type="match status" value="1"/>
</dbReference>
<dbReference type="Gene3D" id="3.40.50.150">
    <property type="entry name" value="Vaccinia Virus protein VP39"/>
    <property type="match status" value="1"/>
</dbReference>
<dbReference type="InterPro" id="IPR045850">
    <property type="entry name" value="TRM2_met"/>
</dbReference>
<dbReference type="EMBL" id="JAZGQO010000002">
    <property type="protein sequence ID" value="KAK6192846.1"/>
    <property type="molecule type" value="Genomic_DNA"/>
</dbReference>
<dbReference type="CDD" id="cd02440">
    <property type="entry name" value="AdoMet_MTases"/>
    <property type="match status" value="1"/>
</dbReference>
<dbReference type="InterPro" id="IPR012677">
    <property type="entry name" value="Nucleotide-bd_a/b_plait_sf"/>
</dbReference>
<dbReference type="PROSITE" id="PS01230">
    <property type="entry name" value="TRMA_1"/>
    <property type="match status" value="1"/>
</dbReference>
<feature type="active site" description="Nucleophile" evidence="7">
    <location>
        <position position="540"/>
    </location>
</feature>
<dbReference type="InterPro" id="IPR035979">
    <property type="entry name" value="RBD_domain_sf"/>
</dbReference>
<keyword evidence="12" id="KW-1185">Reference proteome</keyword>
<name>A0AAN8QGG6_PATCE</name>
<organism evidence="11 12">
    <name type="scientific">Patella caerulea</name>
    <name type="common">Rayed Mediterranean limpet</name>
    <dbReference type="NCBI Taxonomy" id="87958"/>
    <lineage>
        <taxon>Eukaryota</taxon>
        <taxon>Metazoa</taxon>
        <taxon>Spiralia</taxon>
        <taxon>Lophotrochozoa</taxon>
        <taxon>Mollusca</taxon>
        <taxon>Gastropoda</taxon>
        <taxon>Patellogastropoda</taxon>
        <taxon>Patelloidea</taxon>
        <taxon>Patellidae</taxon>
        <taxon>Patella</taxon>
    </lineage>
</organism>
<reference evidence="11 12" key="1">
    <citation type="submission" date="2024-01" db="EMBL/GenBank/DDBJ databases">
        <title>The genome of the rayed Mediterranean limpet Patella caerulea (Linnaeus, 1758).</title>
        <authorList>
            <person name="Anh-Thu Weber A."/>
            <person name="Halstead-Nussloch G."/>
        </authorList>
    </citation>
    <scope>NUCLEOTIDE SEQUENCE [LARGE SCALE GENOMIC DNA]</scope>
    <source>
        <strain evidence="11">AATW-2023a</strain>
        <tissue evidence="11">Whole specimen</tissue>
    </source>
</reference>
<dbReference type="SUPFAM" id="SSF53335">
    <property type="entry name" value="S-adenosyl-L-methionine-dependent methyltransferases"/>
    <property type="match status" value="1"/>
</dbReference>
<feature type="compositionally biased region" description="Basic and acidic residues" evidence="9">
    <location>
        <begin position="146"/>
        <end position="163"/>
    </location>
</feature>
<dbReference type="InterPro" id="IPR000504">
    <property type="entry name" value="RRM_dom"/>
</dbReference>
<feature type="region of interest" description="Disordered" evidence="9">
    <location>
        <begin position="142"/>
        <end position="170"/>
    </location>
</feature>
<dbReference type="Gene3D" id="3.30.70.330">
    <property type="match status" value="1"/>
</dbReference>
<keyword evidence="3 7" id="KW-0949">S-adenosyl-L-methionine</keyword>
<dbReference type="GO" id="GO:0032259">
    <property type="term" value="P:methylation"/>
    <property type="evidence" value="ECO:0007669"/>
    <property type="project" value="UniProtKB-KW"/>
</dbReference>
<dbReference type="InterPro" id="IPR010280">
    <property type="entry name" value="U5_MeTrfase_fam"/>
</dbReference>
<gene>
    <name evidence="11" type="ORF">SNE40_004247</name>
</gene>
<evidence type="ECO:0000256" key="9">
    <source>
        <dbReference type="SAM" id="MobiDB-lite"/>
    </source>
</evidence>
<dbReference type="PROSITE" id="PS50102">
    <property type="entry name" value="RRM"/>
    <property type="match status" value="1"/>
</dbReference>
<dbReference type="GO" id="GO:0006396">
    <property type="term" value="P:RNA processing"/>
    <property type="evidence" value="ECO:0007669"/>
    <property type="project" value="InterPro"/>
</dbReference>
<keyword evidence="2 7" id="KW-0808">Transferase</keyword>
<dbReference type="InterPro" id="IPR029063">
    <property type="entry name" value="SAM-dependent_MTases_sf"/>
</dbReference>
<evidence type="ECO:0000256" key="8">
    <source>
        <dbReference type="PROSITE-ProRule" id="PRU10015"/>
    </source>
</evidence>
<evidence type="ECO:0000256" key="5">
    <source>
        <dbReference type="ARBA" id="ARBA00047278"/>
    </source>
</evidence>
<dbReference type="AlphaFoldDB" id="A0AAN8QGG6"/>
<dbReference type="SUPFAM" id="SSF54928">
    <property type="entry name" value="RNA-binding domain, RBD"/>
    <property type="match status" value="1"/>
</dbReference>
<comment type="caution">
    <text evidence="11">The sequence shown here is derived from an EMBL/GenBank/DDBJ whole genome shotgun (WGS) entry which is preliminary data.</text>
</comment>
<evidence type="ECO:0000259" key="10">
    <source>
        <dbReference type="PROSITE" id="PS50102"/>
    </source>
</evidence>
<dbReference type="PANTHER" id="PTHR45904">
    <property type="entry name" value="TRNA (URACIL-5-)-METHYLTRANSFERASE"/>
    <property type="match status" value="1"/>
</dbReference>
<feature type="compositionally biased region" description="Polar residues" evidence="9">
    <location>
        <begin position="603"/>
        <end position="647"/>
    </location>
</feature>
<evidence type="ECO:0000256" key="2">
    <source>
        <dbReference type="ARBA" id="ARBA00022679"/>
    </source>
</evidence>
<dbReference type="Gene3D" id="2.40.50.1070">
    <property type="match status" value="1"/>
</dbReference>
<evidence type="ECO:0000313" key="12">
    <source>
        <dbReference type="Proteomes" id="UP001347796"/>
    </source>
</evidence>
<evidence type="ECO:0000313" key="11">
    <source>
        <dbReference type="EMBL" id="KAK6192846.1"/>
    </source>
</evidence>
<feature type="binding site" evidence="7">
    <location>
        <position position="463"/>
    </location>
    <ligand>
        <name>S-adenosyl-L-methionine</name>
        <dbReference type="ChEBI" id="CHEBI:59789"/>
    </ligand>
</feature>
<feature type="domain" description="RRM" evidence="10">
    <location>
        <begin position="62"/>
        <end position="135"/>
    </location>
</feature>
<protein>
    <recommendedName>
        <fullName evidence="4">tRNA (uracil(54)-C(5))-methyltransferase</fullName>
        <ecNumber evidence="4">2.1.1.35</ecNumber>
    </recommendedName>
</protein>
<feature type="active site" evidence="8">
    <location>
        <position position="540"/>
    </location>
</feature>
<keyword evidence="1 7" id="KW-0489">Methyltransferase</keyword>
<dbReference type="InterPro" id="IPR030390">
    <property type="entry name" value="MeTrfase_TrmA_AS"/>
</dbReference>
<comment type="catalytic activity">
    <reaction evidence="5">
        <text>uridine(54) in tRNA + S-adenosyl-L-methionine = 5-methyluridine(54) in tRNA + S-adenosyl-L-homocysteine + H(+)</text>
        <dbReference type="Rhea" id="RHEA:42712"/>
        <dbReference type="Rhea" id="RHEA-COMP:10167"/>
        <dbReference type="Rhea" id="RHEA-COMP:10193"/>
        <dbReference type="ChEBI" id="CHEBI:15378"/>
        <dbReference type="ChEBI" id="CHEBI:57856"/>
        <dbReference type="ChEBI" id="CHEBI:59789"/>
        <dbReference type="ChEBI" id="CHEBI:65315"/>
        <dbReference type="ChEBI" id="CHEBI:74447"/>
        <dbReference type="EC" id="2.1.1.35"/>
    </reaction>
    <physiologicalReaction direction="left-to-right" evidence="5">
        <dbReference type="Rhea" id="RHEA:42713"/>
    </physiologicalReaction>
</comment>
<feature type="binding site" evidence="7">
    <location>
        <position position="411"/>
    </location>
    <ligand>
        <name>S-adenosyl-L-methionine</name>
        <dbReference type="ChEBI" id="CHEBI:59789"/>
    </ligand>
</feature>
<feature type="region of interest" description="Disordered" evidence="9">
    <location>
        <begin position="594"/>
        <end position="668"/>
    </location>
</feature>
<feature type="binding site" evidence="7">
    <location>
        <position position="512"/>
    </location>
    <ligand>
        <name>S-adenosyl-L-methionine</name>
        <dbReference type="ChEBI" id="CHEBI:59789"/>
    </ligand>
</feature>
<dbReference type="CDD" id="cd12439">
    <property type="entry name" value="RRM_TRMT2A"/>
    <property type="match status" value="1"/>
</dbReference>
<evidence type="ECO:0000256" key="3">
    <source>
        <dbReference type="ARBA" id="ARBA00022691"/>
    </source>
</evidence>
<dbReference type="GO" id="GO:0030697">
    <property type="term" value="F:tRNA (uracil(54)-C5)-methyltransferase activity, S-adenosyl methionine-dependent"/>
    <property type="evidence" value="ECO:0007669"/>
    <property type="project" value="UniProtKB-EC"/>
</dbReference>
<dbReference type="EC" id="2.1.1.35" evidence="4"/>
<comment type="caution">
    <text evidence="7">Lacks conserved residue(s) required for the propagation of feature annotation.</text>
</comment>
<dbReference type="InterPro" id="IPR034262">
    <property type="entry name" value="TRMT2A_RRM"/>
</dbReference>
<comment type="similarity">
    <text evidence="7">Belongs to the class I-like SAM-binding methyltransferase superfamily. RNA M5U methyltransferase family.</text>
</comment>
<evidence type="ECO:0000256" key="6">
    <source>
        <dbReference type="PROSITE-ProRule" id="PRU00176"/>
    </source>
</evidence>
<dbReference type="Pfam" id="PF05958">
    <property type="entry name" value="tRNA_U5-meth_tr"/>
    <property type="match status" value="1"/>
</dbReference>
<evidence type="ECO:0000256" key="4">
    <source>
        <dbReference type="ARBA" id="ARBA00033763"/>
    </source>
</evidence>
<feature type="compositionally biased region" description="Polar residues" evidence="9">
    <location>
        <begin position="656"/>
        <end position="668"/>
    </location>
</feature>
<keyword evidence="6" id="KW-0694">RNA-binding</keyword>
<dbReference type="PROSITE" id="PS51687">
    <property type="entry name" value="SAM_MT_RNA_M5U"/>
    <property type="match status" value="1"/>
</dbReference>
<accession>A0AAN8QGG6</accession>
<evidence type="ECO:0000256" key="1">
    <source>
        <dbReference type="ARBA" id="ARBA00022603"/>
    </source>
</evidence>
<sequence length="668" mass="75094">MEENKDTATPIAESREEREIPEVASDNDTPSVKDSTIAEGKSSEEIDPFFYLKTDEFTSEKFKIEILNLPRKFGFTQLKKRLNVTLGLKSHKIKAPNTNYAFVTFKCEEDREEAIKKINGHLWKGNKLSAKIAKPAADPLLKKRKKEEADAKGPSEKKSKVDSEVDDTPPHIRIKKSVTPFWDVPYEEQLKRKTESIKDVLIAIATRRDVRDIFMEARKKYDGKCCELLPIIQSPVLEGYRNKNEFSIGKNVDGKDNCVGFRYGLYKDGFSTVGSASHVSILPESVKTVVQLFEEFLSTSVYRSYNQGTHEGHWRQLTVRTTRTGEMMIIAEFQRRDITQEDINTEKSRLTEFFTNGPGKSFDQLTSMYFVVFDSGQGQSDKNYEHLFGEKVIKERMLDMTFQISPDAFFQVNTSAAELLYNQIGDWCNIQSGEQTTVLDICCGTGTIGLALAKKVTKVIGIEMCQQAIDDAKENAKINGITNVTYYCSKAEDAIVNVMRSLWTSNVVAVVDPPRAGLHKTVLKSLRNCRRLKRLIYVACNPNAAKDNFIDLVRTASKKLKGLPYRPIKAVPVDLFPMTPHCELVVLFEREGEEHNDSDSDIEMTSSGTKNSNTLADINTVDSSNTTVPPNTSDISGSTENVKIIQSNDDKKSDGETNGTNKCDQQTS</sequence>
<feature type="region of interest" description="Disordered" evidence="9">
    <location>
        <begin position="1"/>
        <end position="40"/>
    </location>
</feature>
<proteinExistence type="inferred from homology"/>
<dbReference type="Proteomes" id="UP001347796">
    <property type="component" value="Unassembled WGS sequence"/>
</dbReference>
<dbReference type="GO" id="GO:0003723">
    <property type="term" value="F:RNA binding"/>
    <property type="evidence" value="ECO:0007669"/>
    <property type="project" value="UniProtKB-UniRule"/>
</dbReference>